<keyword evidence="19" id="KW-0378">Hydrolase</keyword>
<evidence type="ECO:0000313" key="20">
    <source>
        <dbReference type="Proteomes" id="UP000027265"/>
    </source>
</evidence>
<keyword evidence="11" id="KW-0119">Carbohydrate metabolism</keyword>
<organism evidence="19 20">
    <name type="scientific">Jaapia argillacea MUCL 33604</name>
    <dbReference type="NCBI Taxonomy" id="933084"/>
    <lineage>
        <taxon>Eukaryota</taxon>
        <taxon>Fungi</taxon>
        <taxon>Dikarya</taxon>
        <taxon>Basidiomycota</taxon>
        <taxon>Agaricomycotina</taxon>
        <taxon>Agaricomycetes</taxon>
        <taxon>Agaricomycetidae</taxon>
        <taxon>Jaapiales</taxon>
        <taxon>Jaapiaceae</taxon>
        <taxon>Jaapia</taxon>
    </lineage>
</organism>
<evidence type="ECO:0000256" key="14">
    <source>
        <dbReference type="ARBA" id="ARBA00045077"/>
    </source>
</evidence>
<keyword evidence="7" id="KW-0560">Oxidoreductase</keyword>
<reference evidence="20" key="1">
    <citation type="journal article" date="2014" name="Proc. Natl. Acad. Sci. U.S.A.">
        <title>Extensive sampling of basidiomycete genomes demonstrates inadequacy of the white-rot/brown-rot paradigm for wood decay fungi.</title>
        <authorList>
            <person name="Riley R."/>
            <person name="Salamov A.A."/>
            <person name="Brown D.W."/>
            <person name="Nagy L.G."/>
            <person name="Floudas D."/>
            <person name="Held B.W."/>
            <person name="Levasseur A."/>
            <person name="Lombard V."/>
            <person name="Morin E."/>
            <person name="Otillar R."/>
            <person name="Lindquist E.A."/>
            <person name="Sun H."/>
            <person name="LaButti K.M."/>
            <person name="Schmutz J."/>
            <person name="Jabbour D."/>
            <person name="Luo H."/>
            <person name="Baker S.E."/>
            <person name="Pisabarro A.G."/>
            <person name="Walton J.D."/>
            <person name="Blanchette R.A."/>
            <person name="Henrissat B."/>
            <person name="Martin F."/>
            <person name="Cullen D."/>
            <person name="Hibbett D.S."/>
            <person name="Grigoriev I.V."/>
        </authorList>
    </citation>
    <scope>NUCLEOTIDE SEQUENCE [LARGE SCALE GENOMIC DNA]</scope>
    <source>
        <strain evidence="20">MUCL 33604</strain>
    </source>
</reference>
<dbReference type="EC" id="1.14.99.56" evidence="15"/>
<accession>A0A067P992</accession>
<dbReference type="GO" id="GO:0030245">
    <property type="term" value="P:cellulose catabolic process"/>
    <property type="evidence" value="ECO:0007669"/>
    <property type="project" value="UniProtKB-KW"/>
</dbReference>
<evidence type="ECO:0000256" key="9">
    <source>
        <dbReference type="ARBA" id="ARBA00023033"/>
    </source>
</evidence>
<proteinExistence type="inferred from homology"/>
<evidence type="ECO:0000256" key="13">
    <source>
        <dbReference type="ARBA" id="ARBA00044502"/>
    </source>
</evidence>
<dbReference type="CDD" id="cd21175">
    <property type="entry name" value="LPMO_AA9"/>
    <property type="match status" value="1"/>
</dbReference>
<keyword evidence="12" id="KW-0624">Polysaccharide degradation</keyword>
<evidence type="ECO:0000256" key="8">
    <source>
        <dbReference type="ARBA" id="ARBA00023008"/>
    </source>
</evidence>
<dbReference type="GO" id="GO:0004497">
    <property type="term" value="F:monooxygenase activity"/>
    <property type="evidence" value="ECO:0007669"/>
    <property type="project" value="UniProtKB-KW"/>
</dbReference>
<evidence type="ECO:0000256" key="7">
    <source>
        <dbReference type="ARBA" id="ARBA00023002"/>
    </source>
</evidence>
<evidence type="ECO:0000256" key="12">
    <source>
        <dbReference type="ARBA" id="ARBA00023326"/>
    </source>
</evidence>
<keyword evidence="5 17" id="KW-0732">Signal</keyword>
<dbReference type="Proteomes" id="UP000027265">
    <property type="component" value="Unassembled WGS sequence"/>
</dbReference>
<dbReference type="AlphaFoldDB" id="A0A067P992"/>
<feature type="region of interest" description="Disordered" evidence="16">
    <location>
        <begin position="254"/>
        <end position="313"/>
    </location>
</feature>
<feature type="signal peptide" evidence="17">
    <location>
        <begin position="1"/>
        <end position="20"/>
    </location>
</feature>
<comment type="catalytic activity">
    <reaction evidence="14">
        <text>[(1-&gt;4)-beta-D-glucosyl]n+m + reduced acceptor + O2 = 4-dehydro-beta-D-glucosyl-[(1-&gt;4)-beta-D-glucosyl]n-1 + [(1-&gt;4)-beta-D-glucosyl]m + acceptor + H2O.</text>
        <dbReference type="EC" id="1.14.99.56"/>
    </reaction>
</comment>
<evidence type="ECO:0000256" key="15">
    <source>
        <dbReference type="ARBA" id="ARBA00047174"/>
    </source>
</evidence>
<protein>
    <recommendedName>
        <fullName evidence="15">lytic cellulose monooxygenase (C4-dehydrogenating)</fullName>
        <ecNumber evidence="15">1.14.99.56</ecNumber>
    </recommendedName>
</protein>
<keyword evidence="6" id="KW-0136">Cellulose degradation</keyword>
<evidence type="ECO:0000256" key="5">
    <source>
        <dbReference type="ARBA" id="ARBA00022729"/>
    </source>
</evidence>
<evidence type="ECO:0000256" key="16">
    <source>
        <dbReference type="SAM" id="MobiDB-lite"/>
    </source>
</evidence>
<dbReference type="STRING" id="933084.A0A067P992"/>
<keyword evidence="9" id="KW-0503">Monooxygenase</keyword>
<feature type="domain" description="Auxiliary Activity family 9 catalytic" evidence="18">
    <location>
        <begin position="21"/>
        <end position="221"/>
    </location>
</feature>
<dbReference type="HOGENOM" id="CLU_031730_2_2_1"/>
<gene>
    <name evidence="19" type="ORF">JAAARDRAFT_140416</name>
</gene>
<dbReference type="OrthoDB" id="4849160at2759"/>
<keyword evidence="8" id="KW-0186">Copper</keyword>
<name>A0A067P992_9AGAM</name>
<dbReference type="InterPro" id="IPR005103">
    <property type="entry name" value="AA9_LPMO"/>
</dbReference>
<dbReference type="InterPro" id="IPR049892">
    <property type="entry name" value="AA9"/>
</dbReference>
<dbReference type="Pfam" id="PF03443">
    <property type="entry name" value="AA9"/>
    <property type="match status" value="1"/>
</dbReference>
<dbReference type="InParanoid" id="A0A067P992"/>
<dbReference type="Gene3D" id="2.70.50.70">
    <property type="match status" value="1"/>
</dbReference>
<dbReference type="EMBL" id="KL197749">
    <property type="protein sequence ID" value="KDQ51349.1"/>
    <property type="molecule type" value="Genomic_DNA"/>
</dbReference>
<comment type="subcellular location">
    <subcellularLocation>
        <location evidence="2">Secreted</location>
    </subcellularLocation>
</comment>
<evidence type="ECO:0000256" key="11">
    <source>
        <dbReference type="ARBA" id="ARBA00023277"/>
    </source>
</evidence>
<evidence type="ECO:0000256" key="6">
    <source>
        <dbReference type="ARBA" id="ARBA00023001"/>
    </source>
</evidence>
<evidence type="ECO:0000256" key="1">
    <source>
        <dbReference type="ARBA" id="ARBA00001973"/>
    </source>
</evidence>
<evidence type="ECO:0000256" key="3">
    <source>
        <dbReference type="ARBA" id="ARBA00022525"/>
    </source>
</evidence>
<evidence type="ECO:0000313" key="19">
    <source>
        <dbReference type="EMBL" id="KDQ51349.1"/>
    </source>
</evidence>
<feature type="chain" id="PRO_5001642957" description="lytic cellulose monooxygenase (C4-dehydrogenating)" evidence="17">
    <location>
        <begin position="21"/>
        <end position="332"/>
    </location>
</feature>
<feature type="compositionally biased region" description="Low complexity" evidence="16">
    <location>
        <begin position="261"/>
        <end position="288"/>
    </location>
</feature>
<dbReference type="GO" id="GO:0005576">
    <property type="term" value="C:extracellular region"/>
    <property type="evidence" value="ECO:0007669"/>
    <property type="project" value="UniProtKB-SubCell"/>
</dbReference>
<keyword evidence="4" id="KW-0479">Metal-binding</keyword>
<dbReference type="PANTHER" id="PTHR33353:SF10">
    <property type="entry name" value="ENDO-BETA-1,4-GLUCANASE D"/>
    <property type="match status" value="1"/>
</dbReference>
<comment type="cofactor">
    <cofactor evidence="1">
        <name>Cu(2+)</name>
        <dbReference type="ChEBI" id="CHEBI:29036"/>
    </cofactor>
</comment>
<dbReference type="PANTHER" id="PTHR33353">
    <property type="entry name" value="PUTATIVE (AFU_ORTHOLOGUE AFUA_1G12560)-RELATED"/>
    <property type="match status" value="1"/>
</dbReference>
<keyword evidence="3" id="KW-0964">Secreted</keyword>
<comment type="similarity">
    <text evidence="13">Belongs to the polysaccharide monooxygenase AA9 family.</text>
</comment>
<evidence type="ECO:0000256" key="4">
    <source>
        <dbReference type="ARBA" id="ARBA00022723"/>
    </source>
</evidence>
<feature type="compositionally biased region" description="Polar residues" evidence="16">
    <location>
        <begin position="296"/>
        <end position="308"/>
    </location>
</feature>
<dbReference type="GO" id="GO:0016787">
    <property type="term" value="F:hydrolase activity"/>
    <property type="evidence" value="ECO:0007669"/>
    <property type="project" value="UniProtKB-KW"/>
</dbReference>
<evidence type="ECO:0000256" key="10">
    <source>
        <dbReference type="ARBA" id="ARBA00023157"/>
    </source>
</evidence>
<evidence type="ECO:0000256" key="2">
    <source>
        <dbReference type="ARBA" id="ARBA00004613"/>
    </source>
</evidence>
<keyword evidence="10" id="KW-1015">Disulfide bond</keyword>
<sequence>MKSFSTLFLSLLAATPLVSAHGFIKTVIIDGKTYQGNLPGGATNPSPIRQISTIDPVKGATNAFVFCGQNATVASMVAPANPGSTVTFDWADSETGNWPHNTGPLMTYMAKCGTTTCDQFDATNADFFKIDQVGKKSDGSTWWQQDIMNGDTFTLTLPQNIAPGDYLIRHEIIALHLANSMGGAEFYPSCTQVRIGGSGTGTPGQTVQLPGAYSDTDPGIYDPNVFNPGSPYTFPGPAISNLASLGAAITSPDNSTTVTISGSQGSPTGTTNSTSTPTGTGTATSAASSHHHTKCSLKTSSPAATSTGALRPRHVSRVMRRMLVDFDRRRSW</sequence>
<dbReference type="GO" id="GO:0046872">
    <property type="term" value="F:metal ion binding"/>
    <property type="evidence" value="ECO:0007669"/>
    <property type="project" value="UniProtKB-KW"/>
</dbReference>
<evidence type="ECO:0000256" key="17">
    <source>
        <dbReference type="SAM" id="SignalP"/>
    </source>
</evidence>
<evidence type="ECO:0000259" key="18">
    <source>
        <dbReference type="Pfam" id="PF03443"/>
    </source>
</evidence>
<keyword evidence="20" id="KW-1185">Reference proteome</keyword>